<dbReference type="FunFam" id="3.40.50.720:FF:000036">
    <property type="entry name" value="Glutathione-regulated potassium-efflux system protein KefB"/>
    <property type="match status" value="1"/>
</dbReference>
<feature type="transmembrane region" description="Helical" evidence="11">
    <location>
        <begin position="6"/>
        <end position="25"/>
    </location>
</feature>
<evidence type="ECO:0000313" key="13">
    <source>
        <dbReference type="EMBL" id="MCB8874176.1"/>
    </source>
</evidence>
<evidence type="ECO:0000256" key="10">
    <source>
        <dbReference type="ARBA" id="ARBA00023136"/>
    </source>
</evidence>
<keyword evidence="10 11" id="KW-0472">Membrane</keyword>
<feature type="transmembrane region" description="Helical" evidence="11">
    <location>
        <begin position="277"/>
        <end position="310"/>
    </location>
</feature>
<keyword evidence="7" id="KW-0630">Potassium</keyword>
<dbReference type="Pfam" id="PF02254">
    <property type="entry name" value="TrkA_N"/>
    <property type="match status" value="1"/>
</dbReference>
<feature type="transmembrane region" description="Helical" evidence="11">
    <location>
        <begin position="331"/>
        <end position="356"/>
    </location>
</feature>
<reference evidence="13" key="1">
    <citation type="journal article" date="2021" name="Microorganisms">
        <title>Acidisoma silvae sp. nov. and Acidisomacellulosilytica sp. nov., Two Acidophilic Bacteria Isolated from Decaying Wood, Hydrolyzing Cellulose and Producing Poly-3-hydroxybutyrate.</title>
        <authorList>
            <person name="Mieszkin S."/>
            <person name="Pouder E."/>
            <person name="Uroz S."/>
            <person name="Simon-Colin C."/>
            <person name="Alain K."/>
        </authorList>
    </citation>
    <scope>NUCLEOTIDE SEQUENCE</scope>
    <source>
        <strain evidence="13">HW T2.11</strain>
    </source>
</reference>
<sequence>MNTDTVLIQALVYLAASVIAVPIAKRAGLGSVLGYLIAGAVIGPFALHLVGDQADVMGFAEFGVVILLFLIGLEVRPALLWTMRAAIFGLGFAQLIGIGACLAVAAMILGLPWQQAIACGAVLAMSSTAIVLQTLDEKGLRRGAVGTAAFGVLLFQDLAVIPLLVLLPLLGNAHGAVAETRGLHGWVHGVAVLGAVILIIATGRYLVGPIFRFIAKTRLRETFTATALLLVFAVTALMQLVGVSPALGAFLAGVMLAENEFRRELEADIEPFRGILLGLFFITVGASLDFGLVARHPFLVLGLTVGLMAIKAEAMTRLAQLFHMPRADARMVGVSLCQGGEFAFVLTGFVVTAHVLPHHIGALLNAVVAMSMVFTPLAFIAHERLMTRPDKTDGPVPEAPSFDADPDVIIAGYGRFGQIAGRLIRGNGFKTSVLDISTTQIELLRRFGQRVQYGDASRIDLLQAAGAEKAKLLIVAIDDREKALELVAGARHAFPDLHIIARAWDRRAAYELLDQGADEVERETFEGSLALGRSALVKLGVHPHQAHRAAAIFRRQDKRFFHKLRPLYGDEEGFVLASRQSAMTLEKLLMAERQGSRFDDVDVAWDNTGRAEELEKVRQKQAGD</sequence>
<dbReference type="InterPro" id="IPR003148">
    <property type="entry name" value="RCK_N"/>
</dbReference>
<dbReference type="Pfam" id="PF00999">
    <property type="entry name" value="Na_H_Exchanger"/>
    <property type="match status" value="1"/>
</dbReference>
<feature type="transmembrane region" description="Helical" evidence="11">
    <location>
        <begin position="186"/>
        <end position="207"/>
    </location>
</feature>
<reference evidence="13" key="2">
    <citation type="submission" date="2021-01" db="EMBL/GenBank/DDBJ databases">
        <authorList>
            <person name="Mieszkin S."/>
            <person name="Pouder E."/>
            <person name="Alain K."/>
        </authorList>
    </citation>
    <scope>NUCLEOTIDE SEQUENCE</scope>
    <source>
        <strain evidence="13">HW T2.11</strain>
    </source>
</reference>
<feature type="transmembrane region" description="Helical" evidence="11">
    <location>
        <begin position="56"/>
        <end position="73"/>
    </location>
</feature>
<proteinExistence type="inferred from homology"/>
<dbReference type="GO" id="GO:0015297">
    <property type="term" value="F:antiporter activity"/>
    <property type="evidence" value="ECO:0007669"/>
    <property type="project" value="UniProtKB-KW"/>
</dbReference>
<dbReference type="PANTHER" id="PTHR46157:SF4">
    <property type="entry name" value="K(+) EFFLUX ANTIPORTER 3, CHLOROPLASTIC"/>
    <property type="match status" value="1"/>
</dbReference>
<feature type="transmembrane region" description="Helical" evidence="11">
    <location>
        <begin position="32"/>
        <end position="50"/>
    </location>
</feature>
<keyword evidence="3" id="KW-0813">Transport</keyword>
<dbReference type="InterPro" id="IPR004771">
    <property type="entry name" value="K/H_exchanger"/>
</dbReference>
<dbReference type="InterPro" id="IPR038770">
    <property type="entry name" value="Na+/solute_symporter_sf"/>
</dbReference>
<dbReference type="AlphaFoldDB" id="A0A963YP30"/>
<feature type="transmembrane region" description="Helical" evidence="11">
    <location>
        <begin position="228"/>
        <end position="257"/>
    </location>
</feature>
<feature type="transmembrane region" description="Helical" evidence="11">
    <location>
        <begin position="85"/>
        <end position="109"/>
    </location>
</feature>
<keyword evidence="6 11" id="KW-0812">Transmembrane</keyword>
<organism evidence="13 14">
    <name type="scientific">Acidisoma silvae</name>
    <dbReference type="NCBI Taxonomy" id="2802396"/>
    <lineage>
        <taxon>Bacteria</taxon>
        <taxon>Pseudomonadati</taxon>
        <taxon>Pseudomonadota</taxon>
        <taxon>Alphaproteobacteria</taxon>
        <taxon>Acetobacterales</taxon>
        <taxon>Acidocellaceae</taxon>
        <taxon>Acidisoma</taxon>
    </lineage>
</organism>
<dbReference type="GO" id="GO:0005886">
    <property type="term" value="C:plasma membrane"/>
    <property type="evidence" value="ECO:0007669"/>
    <property type="project" value="TreeGrafter"/>
</dbReference>
<evidence type="ECO:0000313" key="14">
    <source>
        <dbReference type="Proteomes" id="UP000708298"/>
    </source>
</evidence>
<evidence type="ECO:0000256" key="3">
    <source>
        <dbReference type="ARBA" id="ARBA00022448"/>
    </source>
</evidence>
<dbReference type="GO" id="GO:0008324">
    <property type="term" value="F:monoatomic cation transmembrane transporter activity"/>
    <property type="evidence" value="ECO:0007669"/>
    <property type="project" value="InterPro"/>
</dbReference>
<dbReference type="GO" id="GO:0006813">
    <property type="term" value="P:potassium ion transport"/>
    <property type="evidence" value="ECO:0007669"/>
    <property type="project" value="UniProtKB-KW"/>
</dbReference>
<name>A0A963YP30_9PROT</name>
<evidence type="ECO:0000256" key="11">
    <source>
        <dbReference type="SAM" id="Phobius"/>
    </source>
</evidence>
<dbReference type="Gene3D" id="1.20.1530.20">
    <property type="match status" value="1"/>
</dbReference>
<comment type="similarity">
    <text evidence="2">Belongs to the monovalent cation:proton antiporter 2 (CPA2) transporter (TC 2.A.37) family.</text>
</comment>
<evidence type="ECO:0000256" key="4">
    <source>
        <dbReference type="ARBA" id="ARBA00022449"/>
    </source>
</evidence>
<dbReference type="SUPFAM" id="SSF51735">
    <property type="entry name" value="NAD(P)-binding Rossmann-fold domains"/>
    <property type="match status" value="1"/>
</dbReference>
<dbReference type="Gene3D" id="3.40.50.720">
    <property type="entry name" value="NAD(P)-binding Rossmann-like Domain"/>
    <property type="match status" value="1"/>
</dbReference>
<feature type="transmembrane region" description="Helical" evidence="11">
    <location>
        <begin position="144"/>
        <end position="166"/>
    </location>
</feature>
<dbReference type="InterPro" id="IPR006153">
    <property type="entry name" value="Cation/H_exchanger_TM"/>
</dbReference>
<keyword evidence="9" id="KW-0406">Ion transport</keyword>
<feature type="transmembrane region" description="Helical" evidence="11">
    <location>
        <begin position="115"/>
        <end position="132"/>
    </location>
</feature>
<comment type="caution">
    <text evidence="13">The sequence shown here is derived from an EMBL/GenBank/DDBJ whole genome shotgun (WGS) entry which is preliminary data.</text>
</comment>
<dbReference type="GO" id="GO:0012505">
    <property type="term" value="C:endomembrane system"/>
    <property type="evidence" value="ECO:0007669"/>
    <property type="project" value="UniProtKB-SubCell"/>
</dbReference>
<gene>
    <name evidence="13" type="ORF">ASILVAE211_03195</name>
</gene>
<dbReference type="Proteomes" id="UP000708298">
    <property type="component" value="Unassembled WGS sequence"/>
</dbReference>
<evidence type="ECO:0000256" key="2">
    <source>
        <dbReference type="ARBA" id="ARBA00005551"/>
    </source>
</evidence>
<feature type="transmembrane region" description="Helical" evidence="11">
    <location>
        <begin position="362"/>
        <end position="381"/>
    </location>
</feature>
<dbReference type="RefSeq" id="WP_227319825.1">
    <property type="nucleotide sequence ID" value="NZ_JAESVB010000001.1"/>
</dbReference>
<keyword evidence="4" id="KW-0050">Antiport</keyword>
<evidence type="ECO:0000256" key="7">
    <source>
        <dbReference type="ARBA" id="ARBA00022958"/>
    </source>
</evidence>
<evidence type="ECO:0000256" key="1">
    <source>
        <dbReference type="ARBA" id="ARBA00004127"/>
    </source>
</evidence>
<keyword evidence="8 11" id="KW-1133">Transmembrane helix</keyword>
<evidence type="ECO:0000256" key="5">
    <source>
        <dbReference type="ARBA" id="ARBA00022538"/>
    </source>
</evidence>
<accession>A0A963YP30</accession>
<dbReference type="EMBL" id="JAESVB010000001">
    <property type="protein sequence ID" value="MCB8874176.1"/>
    <property type="molecule type" value="Genomic_DNA"/>
</dbReference>
<dbReference type="PROSITE" id="PS51201">
    <property type="entry name" value="RCK_N"/>
    <property type="match status" value="1"/>
</dbReference>
<feature type="domain" description="RCK N-terminal" evidence="12">
    <location>
        <begin position="405"/>
        <end position="521"/>
    </location>
</feature>
<evidence type="ECO:0000256" key="6">
    <source>
        <dbReference type="ARBA" id="ARBA00022692"/>
    </source>
</evidence>
<dbReference type="InterPro" id="IPR036291">
    <property type="entry name" value="NAD(P)-bd_dom_sf"/>
</dbReference>
<evidence type="ECO:0000256" key="8">
    <source>
        <dbReference type="ARBA" id="ARBA00022989"/>
    </source>
</evidence>
<evidence type="ECO:0000259" key="12">
    <source>
        <dbReference type="PROSITE" id="PS51201"/>
    </source>
</evidence>
<protein>
    <submittedName>
        <fullName evidence="13">Cation:proton antiporter</fullName>
    </submittedName>
</protein>
<evidence type="ECO:0000256" key="9">
    <source>
        <dbReference type="ARBA" id="ARBA00023065"/>
    </source>
</evidence>
<comment type="subcellular location">
    <subcellularLocation>
        <location evidence="1">Endomembrane system</location>
        <topology evidence="1">Multi-pass membrane protein</topology>
    </subcellularLocation>
</comment>
<keyword evidence="5" id="KW-0633">Potassium transport</keyword>
<dbReference type="NCBIfam" id="TIGR00932">
    <property type="entry name" value="2a37"/>
    <property type="match status" value="1"/>
</dbReference>
<dbReference type="PANTHER" id="PTHR46157">
    <property type="entry name" value="K(+) EFFLUX ANTIPORTER 3, CHLOROPLASTIC"/>
    <property type="match status" value="1"/>
</dbReference>
<dbReference type="GO" id="GO:1902600">
    <property type="term" value="P:proton transmembrane transport"/>
    <property type="evidence" value="ECO:0007669"/>
    <property type="project" value="InterPro"/>
</dbReference>
<keyword evidence="14" id="KW-1185">Reference proteome</keyword>